<accession>A0A1F6CXM4</accession>
<dbReference type="PROSITE" id="PS51257">
    <property type="entry name" value="PROKAR_LIPOPROTEIN"/>
    <property type="match status" value="1"/>
</dbReference>
<gene>
    <name evidence="2" type="ORF">A2851_03370</name>
</gene>
<keyword evidence="1" id="KW-1133">Transmembrane helix</keyword>
<feature type="transmembrane region" description="Helical" evidence="1">
    <location>
        <begin position="13"/>
        <end position="32"/>
    </location>
</feature>
<evidence type="ECO:0008006" key="4">
    <source>
        <dbReference type="Google" id="ProtNLM"/>
    </source>
</evidence>
<reference evidence="2 3" key="1">
    <citation type="journal article" date="2016" name="Nat. Commun.">
        <title>Thousands of microbial genomes shed light on interconnected biogeochemical processes in an aquifer system.</title>
        <authorList>
            <person name="Anantharaman K."/>
            <person name="Brown C.T."/>
            <person name="Hug L.A."/>
            <person name="Sharon I."/>
            <person name="Castelle C.J."/>
            <person name="Probst A.J."/>
            <person name="Thomas B.C."/>
            <person name="Singh A."/>
            <person name="Wilkins M.J."/>
            <person name="Karaoz U."/>
            <person name="Brodie E.L."/>
            <person name="Williams K.H."/>
            <person name="Hubbard S.S."/>
            <person name="Banfield J.F."/>
        </authorList>
    </citation>
    <scope>NUCLEOTIDE SEQUENCE [LARGE SCALE GENOMIC DNA]</scope>
</reference>
<organism evidence="2 3">
    <name type="scientific">Candidatus Kaiserbacteria bacterium RIFCSPHIGHO2_01_FULL_53_29</name>
    <dbReference type="NCBI Taxonomy" id="1798480"/>
    <lineage>
        <taxon>Bacteria</taxon>
        <taxon>Candidatus Kaiseribacteriota</taxon>
    </lineage>
</organism>
<dbReference type="Proteomes" id="UP000176863">
    <property type="component" value="Unassembled WGS sequence"/>
</dbReference>
<sequence>MEIDVQKYLTPKYLAIAGGTLLACVLIALFAFSGKSAPSAAEPYEPVYDSVSYESGNYSIDYPGWWIKTELENGIALSSELGSARVIVIADSDAGVADAFGAIGEALRRDPSYDIADFKLIPGEDPLYWASGTRFDGGQSILFTEIGFVSGGMRYQIRAEDETGGKYEEILASIVASFDVGKE</sequence>
<proteinExistence type="predicted"/>
<dbReference type="STRING" id="1798480.A2851_03370"/>
<dbReference type="AlphaFoldDB" id="A0A1F6CXM4"/>
<protein>
    <recommendedName>
        <fullName evidence="4">PsbP C-terminal domain-containing protein</fullName>
    </recommendedName>
</protein>
<keyword evidence="1" id="KW-0472">Membrane</keyword>
<comment type="caution">
    <text evidence="2">The sequence shown here is derived from an EMBL/GenBank/DDBJ whole genome shotgun (WGS) entry which is preliminary data.</text>
</comment>
<name>A0A1F6CXM4_9BACT</name>
<keyword evidence="1" id="KW-0812">Transmembrane</keyword>
<evidence type="ECO:0000313" key="2">
    <source>
        <dbReference type="EMBL" id="OGG53918.1"/>
    </source>
</evidence>
<evidence type="ECO:0000256" key="1">
    <source>
        <dbReference type="SAM" id="Phobius"/>
    </source>
</evidence>
<dbReference type="EMBL" id="MFKT01000007">
    <property type="protein sequence ID" value="OGG53918.1"/>
    <property type="molecule type" value="Genomic_DNA"/>
</dbReference>
<evidence type="ECO:0000313" key="3">
    <source>
        <dbReference type="Proteomes" id="UP000176863"/>
    </source>
</evidence>